<dbReference type="AlphaFoldDB" id="A0ABD5VB03"/>
<dbReference type="InterPro" id="IPR029063">
    <property type="entry name" value="SAM-dependent_MTases_sf"/>
</dbReference>
<dbReference type="EMBL" id="JBHSXN010000002">
    <property type="protein sequence ID" value="MFC6952765.1"/>
    <property type="molecule type" value="Genomic_DNA"/>
</dbReference>
<evidence type="ECO:0000256" key="1">
    <source>
        <dbReference type="ARBA" id="ARBA00022603"/>
    </source>
</evidence>
<dbReference type="Gene3D" id="3.40.50.150">
    <property type="entry name" value="Vaccinia Virus protein VP39"/>
    <property type="match status" value="1"/>
</dbReference>
<keyword evidence="3" id="KW-0949">S-adenosyl-L-methionine</keyword>
<protein>
    <submittedName>
        <fullName evidence="5">Class I SAM-dependent methyltransferase</fullName>
        <ecNumber evidence="5">2.1.-.-</ecNumber>
    </submittedName>
</protein>
<dbReference type="GO" id="GO:0008168">
    <property type="term" value="F:methyltransferase activity"/>
    <property type="evidence" value="ECO:0007669"/>
    <property type="project" value="UniProtKB-KW"/>
</dbReference>
<dbReference type="GO" id="GO:0032259">
    <property type="term" value="P:methylation"/>
    <property type="evidence" value="ECO:0007669"/>
    <property type="project" value="UniProtKB-KW"/>
</dbReference>
<dbReference type="CDD" id="cd02440">
    <property type="entry name" value="AdoMet_MTases"/>
    <property type="match status" value="1"/>
</dbReference>
<evidence type="ECO:0000313" key="5">
    <source>
        <dbReference type="EMBL" id="MFC6952765.1"/>
    </source>
</evidence>
<evidence type="ECO:0000259" key="4">
    <source>
        <dbReference type="Pfam" id="PF13649"/>
    </source>
</evidence>
<dbReference type="InterPro" id="IPR041698">
    <property type="entry name" value="Methyltransf_25"/>
</dbReference>
<dbReference type="EC" id="2.1.-.-" evidence="5"/>
<comment type="caution">
    <text evidence="5">The sequence shown here is derived from an EMBL/GenBank/DDBJ whole genome shotgun (WGS) entry which is preliminary data.</text>
</comment>
<sequence>MSGVSSSPDRTLSYVYDASYAGFPNWEVGRPQWPFVWFEERGGVRSPVLDVGCGTGELTLYLTRQGFDVLGVDISSVAIAQAREKAAARGIDARFLVWDALALDELAAVGFSFRTVLDSAMYHVFDDAARDRFVEGLTAVVPSGGLYCVLGDARRPGHPGYGIHPVELRERFTGTGDWGFVTAWRAPYQRRTGANPGFFVVLRRR</sequence>
<accession>A0ABD5VB03</accession>
<dbReference type="RefSeq" id="WP_336349752.1">
    <property type="nucleotide sequence ID" value="NZ_JAZAQL010000002.1"/>
</dbReference>
<keyword evidence="1 5" id="KW-0489">Methyltransferase</keyword>
<feature type="domain" description="Methyltransferase" evidence="4">
    <location>
        <begin position="48"/>
        <end position="145"/>
    </location>
</feature>
<dbReference type="SUPFAM" id="SSF53335">
    <property type="entry name" value="S-adenosyl-L-methionine-dependent methyltransferases"/>
    <property type="match status" value="1"/>
</dbReference>
<proteinExistence type="predicted"/>
<evidence type="ECO:0000256" key="2">
    <source>
        <dbReference type="ARBA" id="ARBA00022679"/>
    </source>
</evidence>
<keyword evidence="6" id="KW-1185">Reference proteome</keyword>
<evidence type="ECO:0000313" key="6">
    <source>
        <dbReference type="Proteomes" id="UP001596395"/>
    </source>
</evidence>
<dbReference type="Proteomes" id="UP001596395">
    <property type="component" value="Unassembled WGS sequence"/>
</dbReference>
<dbReference type="PANTHER" id="PTHR43464:SF19">
    <property type="entry name" value="UBIQUINONE BIOSYNTHESIS O-METHYLTRANSFERASE, MITOCHONDRIAL"/>
    <property type="match status" value="1"/>
</dbReference>
<organism evidence="5 6">
    <name type="scientific">Halorubellus litoreus</name>
    <dbReference type="NCBI Taxonomy" id="755308"/>
    <lineage>
        <taxon>Archaea</taxon>
        <taxon>Methanobacteriati</taxon>
        <taxon>Methanobacteriota</taxon>
        <taxon>Stenosarchaea group</taxon>
        <taxon>Halobacteria</taxon>
        <taxon>Halobacteriales</taxon>
        <taxon>Halorubellaceae</taxon>
        <taxon>Halorubellus</taxon>
    </lineage>
</organism>
<gene>
    <name evidence="5" type="ORF">ACFQGB_07795</name>
</gene>
<keyword evidence="2 5" id="KW-0808">Transferase</keyword>
<reference evidence="5 6" key="1">
    <citation type="journal article" date="2019" name="Int. J. Syst. Evol. Microbiol.">
        <title>The Global Catalogue of Microorganisms (GCM) 10K type strain sequencing project: providing services to taxonomists for standard genome sequencing and annotation.</title>
        <authorList>
            <consortium name="The Broad Institute Genomics Platform"/>
            <consortium name="The Broad Institute Genome Sequencing Center for Infectious Disease"/>
            <person name="Wu L."/>
            <person name="Ma J."/>
        </authorList>
    </citation>
    <scope>NUCLEOTIDE SEQUENCE [LARGE SCALE GENOMIC DNA]</scope>
    <source>
        <strain evidence="5 6">GX26</strain>
    </source>
</reference>
<dbReference type="PANTHER" id="PTHR43464">
    <property type="entry name" value="METHYLTRANSFERASE"/>
    <property type="match status" value="1"/>
</dbReference>
<dbReference type="Pfam" id="PF13649">
    <property type="entry name" value="Methyltransf_25"/>
    <property type="match status" value="1"/>
</dbReference>
<name>A0ABD5VB03_9EURY</name>
<evidence type="ECO:0000256" key="3">
    <source>
        <dbReference type="ARBA" id="ARBA00022691"/>
    </source>
</evidence>